<feature type="compositionally biased region" description="Polar residues" evidence="1">
    <location>
        <begin position="440"/>
        <end position="449"/>
    </location>
</feature>
<feature type="region of interest" description="Disordered" evidence="1">
    <location>
        <begin position="59"/>
        <end position="129"/>
    </location>
</feature>
<organism evidence="2 3">
    <name type="scientific">Paraburkholderia caffeinilytica</name>
    <dbReference type="NCBI Taxonomy" id="1761016"/>
    <lineage>
        <taxon>Bacteria</taxon>
        <taxon>Pseudomonadati</taxon>
        <taxon>Pseudomonadota</taxon>
        <taxon>Betaproteobacteria</taxon>
        <taxon>Burkholderiales</taxon>
        <taxon>Burkholderiaceae</taxon>
        <taxon>Paraburkholderia</taxon>
    </lineage>
</organism>
<dbReference type="EMBL" id="BMHL01000003">
    <property type="protein sequence ID" value="GGC33852.1"/>
    <property type="molecule type" value="Genomic_DNA"/>
</dbReference>
<feature type="region of interest" description="Disordered" evidence="1">
    <location>
        <begin position="364"/>
        <end position="456"/>
    </location>
</feature>
<evidence type="ECO:0008006" key="4">
    <source>
        <dbReference type="Google" id="ProtNLM"/>
    </source>
</evidence>
<dbReference type="Proteomes" id="UP000602004">
    <property type="component" value="Unassembled WGS sequence"/>
</dbReference>
<name>A0ABQ1M2R0_9BURK</name>
<protein>
    <recommendedName>
        <fullName evidence="4">DUF3108 domain-containing protein</fullName>
    </recommendedName>
</protein>
<feature type="compositionally biased region" description="Low complexity" evidence="1">
    <location>
        <begin position="364"/>
        <end position="402"/>
    </location>
</feature>
<proteinExistence type="predicted"/>
<feature type="compositionally biased region" description="Low complexity" evidence="1">
    <location>
        <begin position="66"/>
        <end position="80"/>
    </location>
</feature>
<feature type="compositionally biased region" description="Low complexity" evidence="1">
    <location>
        <begin position="91"/>
        <end position="129"/>
    </location>
</feature>
<evidence type="ECO:0000313" key="3">
    <source>
        <dbReference type="Proteomes" id="UP000602004"/>
    </source>
</evidence>
<evidence type="ECO:0000256" key="1">
    <source>
        <dbReference type="SAM" id="MobiDB-lite"/>
    </source>
</evidence>
<comment type="caution">
    <text evidence="2">The sequence shown here is derived from an EMBL/GenBank/DDBJ whole genome shotgun (WGS) entry which is preliminary data.</text>
</comment>
<feature type="compositionally biased region" description="Low complexity" evidence="1">
    <location>
        <begin position="417"/>
        <end position="438"/>
    </location>
</feature>
<evidence type="ECO:0000313" key="2">
    <source>
        <dbReference type="EMBL" id="GGC33852.1"/>
    </source>
</evidence>
<sequence length="456" mass="47303">MPPVGPRAGLRVGRWLAVLLAVAVLHWIAAQWVERNRATLNPSDNERVPVQVALLTPERVERKPAAEAPQAATSAPAHKAVASKPREHVLTATQPAKQAPAAAAASDAAASATPAASHPDANANASSTAAGTASAPAAASAPQASAGVKFSVPPSGELQYDTFYNGVRNQPGTIHWTSNAQSYEMVVSVPLPFVGTFVYSSHGRIDAFGLAPDQYIEKRGRRPEDVAIFNRSDKKIAFTRTPATLPLSDGAQDRFSVVMQLASLVRGDPAAYKPGVTRQFFVVDNDSGENWPIETIGDETIRTAQGYLETRHFKRLPRHDGDLRRIDVWLAPSLGWLPARIMQTEPNGTQFELVWRGKLNADGAGNPADSAGGSSGSSGANGANGTNGAGSSSSASGTNSAGGSRGSIGTNSAGNTSPDNPADPSPAKAPANAPAMAPETTPSVNSTVPGNAPEKP</sequence>
<accession>A0ABQ1M2R0</accession>
<keyword evidence="3" id="KW-1185">Reference proteome</keyword>
<reference evidence="3" key="1">
    <citation type="journal article" date="2019" name="Int. J. Syst. Evol. Microbiol.">
        <title>The Global Catalogue of Microorganisms (GCM) 10K type strain sequencing project: providing services to taxonomists for standard genome sequencing and annotation.</title>
        <authorList>
            <consortium name="The Broad Institute Genomics Platform"/>
            <consortium name="The Broad Institute Genome Sequencing Center for Infectious Disease"/>
            <person name="Wu L."/>
            <person name="Ma J."/>
        </authorList>
    </citation>
    <scope>NUCLEOTIDE SEQUENCE [LARGE SCALE GENOMIC DNA]</scope>
    <source>
        <strain evidence="3">CGMCC 1.15103</strain>
    </source>
</reference>
<dbReference type="InterPro" id="IPR021457">
    <property type="entry name" value="DUF3108"/>
</dbReference>
<dbReference type="Pfam" id="PF11306">
    <property type="entry name" value="DUF3108"/>
    <property type="match status" value="1"/>
</dbReference>
<gene>
    <name evidence="2" type="ORF">GCM10011400_20610</name>
</gene>